<organism evidence="2 3">
    <name type="scientific">Trifolium medium</name>
    <dbReference type="NCBI Taxonomy" id="97028"/>
    <lineage>
        <taxon>Eukaryota</taxon>
        <taxon>Viridiplantae</taxon>
        <taxon>Streptophyta</taxon>
        <taxon>Embryophyta</taxon>
        <taxon>Tracheophyta</taxon>
        <taxon>Spermatophyta</taxon>
        <taxon>Magnoliopsida</taxon>
        <taxon>eudicotyledons</taxon>
        <taxon>Gunneridae</taxon>
        <taxon>Pentapetalae</taxon>
        <taxon>rosids</taxon>
        <taxon>fabids</taxon>
        <taxon>Fabales</taxon>
        <taxon>Fabaceae</taxon>
        <taxon>Papilionoideae</taxon>
        <taxon>50 kb inversion clade</taxon>
        <taxon>NPAAA clade</taxon>
        <taxon>Hologalegina</taxon>
        <taxon>IRL clade</taxon>
        <taxon>Trifolieae</taxon>
        <taxon>Trifolium</taxon>
    </lineage>
</organism>
<dbReference type="AlphaFoldDB" id="A0A392P8D2"/>
<reference evidence="2 3" key="1">
    <citation type="journal article" date="2018" name="Front. Plant Sci.">
        <title>Red Clover (Trifolium pratense) and Zigzag Clover (T. medium) - A Picture of Genomic Similarities and Differences.</title>
        <authorList>
            <person name="Dluhosova J."/>
            <person name="Istvanek J."/>
            <person name="Nedelnik J."/>
            <person name="Repkova J."/>
        </authorList>
    </citation>
    <scope>NUCLEOTIDE SEQUENCE [LARGE SCALE GENOMIC DNA]</scope>
    <source>
        <strain evidence="3">cv. 10/8</strain>
        <tissue evidence="2">Leaf</tissue>
    </source>
</reference>
<feature type="region of interest" description="Disordered" evidence="1">
    <location>
        <begin position="21"/>
        <end position="59"/>
    </location>
</feature>
<dbReference type="Proteomes" id="UP000265520">
    <property type="component" value="Unassembled WGS sequence"/>
</dbReference>
<name>A0A392P8D2_9FABA</name>
<keyword evidence="3" id="KW-1185">Reference proteome</keyword>
<evidence type="ECO:0000313" key="2">
    <source>
        <dbReference type="EMBL" id="MCI07680.1"/>
    </source>
</evidence>
<dbReference type="EMBL" id="LXQA010066269">
    <property type="protein sequence ID" value="MCI07680.1"/>
    <property type="molecule type" value="Genomic_DNA"/>
</dbReference>
<protein>
    <submittedName>
        <fullName evidence="2">Uncharacterized protein</fullName>
    </submittedName>
</protein>
<feature type="compositionally biased region" description="Acidic residues" evidence="1">
    <location>
        <begin position="42"/>
        <end position="59"/>
    </location>
</feature>
<sequence length="59" mass="6311">SQLQQPVITPQEFQTHAVWPGDRPIFEDGVNDNAANDNAANDGDDIDTAADAVDDDEAT</sequence>
<evidence type="ECO:0000256" key="1">
    <source>
        <dbReference type="SAM" id="MobiDB-lite"/>
    </source>
</evidence>
<evidence type="ECO:0000313" key="3">
    <source>
        <dbReference type="Proteomes" id="UP000265520"/>
    </source>
</evidence>
<feature type="non-terminal residue" evidence="2">
    <location>
        <position position="1"/>
    </location>
</feature>
<comment type="caution">
    <text evidence="2">The sequence shown here is derived from an EMBL/GenBank/DDBJ whole genome shotgun (WGS) entry which is preliminary data.</text>
</comment>
<accession>A0A392P8D2</accession>
<feature type="compositionally biased region" description="Low complexity" evidence="1">
    <location>
        <begin position="27"/>
        <end position="41"/>
    </location>
</feature>
<proteinExistence type="predicted"/>